<evidence type="ECO:0000256" key="3">
    <source>
        <dbReference type="ARBA" id="ARBA00023163"/>
    </source>
</evidence>
<evidence type="ECO:0000259" key="7">
    <source>
        <dbReference type="PROSITE" id="PS50090"/>
    </source>
</evidence>
<evidence type="ECO:0000256" key="4">
    <source>
        <dbReference type="ARBA" id="ARBA00023242"/>
    </source>
</evidence>
<dbReference type="STRING" id="1314776.A0A166J9A9"/>
<accession>A0A166J9A9</accession>
<dbReference type="Proteomes" id="UP000076798">
    <property type="component" value="Unassembled WGS sequence"/>
</dbReference>
<sequence length="544" mass="61209">MDDLDDSGTSNRVVVRPWSADEDARLREGVNKHGWDTEQWKAIASEFVPERSNKACRKACRWLHSLSPTIKKTTWTAEEDNLLLRLHSEHGPRWSVIARCIPGRTDDACSKRYREALDPTLNKSEWLPHEDEMLLELYKKLDGKWSKVGHEMGRSGLGCRNRWRLLERRRIAKAKEASWDSAPSDAPTQQQLLEPWRLSYAPEDPWLRQPIASHSPESCQPAVPEFIHPVEPMSYEMAPVLAPSPVQSESLYPSEQQIPIYNFASSSLSAALGLPPSEMPIDHQFSGDETSASSRERTYSPSGTQSPPVYQTHVWQEPCSPQYPVEQMALDSAPHTGLGSLPSVPSQGSSETDDASLSVLHPDSITSPKRSAPDRSILPYACGYVTCWPDNCLHGSSVFATSRELSEHCKEMHSYVEISDDFRPYRCALAGCGKSWKNVNGLQYHLQVSKAHFQTAIYKTHFHADIQEQPEVQPDVATLKVPARRPRKRHLCHHDGCHKEYKQLSGLKYHLAHGHPSQIPAQLETVPPTIAFKIAPPPTQHGFL</sequence>
<dbReference type="SUPFAM" id="SSF46689">
    <property type="entry name" value="Homeodomain-like"/>
    <property type="match status" value="2"/>
</dbReference>
<dbReference type="InterPro" id="IPR009057">
    <property type="entry name" value="Homeodomain-like_sf"/>
</dbReference>
<dbReference type="Pfam" id="PF13921">
    <property type="entry name" value="Myb_DNA-bind_6"/>
    <property type="match status" value="1"/>
</dbReference>
<dbReference type="InterPro" id="IPR051575">
    <property type="entry name" value="Myb-like_DNA-bd"/>
</dbReference>
<evidence type="ECO:0000256" key="5">
    <source>
        <dbReference type="PROSITE-ProRule" id="PRU00042"/>
    </source>
</evidence>
<feature type="domain" description="HTH myb-type" evidence="9">
    <location>
        <begin position="122"/>
        <end position="171"/>
    </location>
</feature>
<dbReference type="SMART" id="SM00355">
    <property type="entry name" value="ZnF_C2H2"/>
    <property type="match status" value="3"/>
</dbReference>
<protein>
    <recommendedName>
        <fullName evidence="12">C2H2-type domain-containing protein</fullName>
    </recommendedName>
</protein>
<reference evidence="10 11" key="1">
    <citation type="journal article" date="2016" name="Mol. Biol. Evol.">
        <title>Comparative Genomics of Early-Diverging Mushroom-Forming Fungi Provides Insights into the Origins of Lignocellulose Decay Capabilities.</title>
        <authorList>
            <person name="Nagy L.G."/>
            <person name="Riley R."/>
            <person name="Tritt A."/>
            <person name="Adam C."/>
            <person name="Daum C."/>
            <person name="Floudas D."/>
            <person name="Sun H."/>
            <person name="Yadav J.S."/>
            <person name="Pangilinan J."/>
            <person name="Larsson K.H."/>
            <person name="Matsuura K."/>
            <person name="Barry K."/>
            <person name="Labutti K."/>
            <person name="Kuo R."/>
            <person name="Ohm R.A."/>
            <person name="Bhattacharya S.S."/>
            <person name="Shirouzu T."/>
            <person name="Yoshinaga Y."/>
            <person name="Martin F.M."/>
            <person name="Grigoriev I.V."/>
            <person name="Hibbett D.S."/>
        </authorList>
    </citation>
    <scope>NUCLEOTIDE SEQUENCE [LARGE SCALE GENOMIC DNA]</scope>
    <source>
        <strain evidence="10 11">HHB10207 ss-3</strain>
    </source>
</reference>
<feature type="region of interest" description="Disordered" evidence="6">
    <location>
        <begin position="274"/>
        <end position="310"/>
    </location>
</feature>
<keyword evidence="5" id="KW-0862">Zinc</keyword>
<organism evidence="10 11">
    <name type="scientific">Sistotremastrum suecicum HHB10207 ss-3</name>
    <dbReference type="NCBI Taxonomy" id="1314776"/>
    <lineage>
        <taxon>Eukaryota</taxon>
        <taxon>Fungi</taxon>
        <taxon>Dikarya</taxon>
        <taxon>Basidiomycota</taxon>
        <taxon>Agaricomycotina</taxon>
        <taxon>Agaricomycetes</taxon>
        <taxon>Sistotremastrales</taxon>
        <taxon>Sistotremastraceae</taxon>
        <taxon>Sistotremastrum</taxon>
    </lineage>
</organism>
<dbReference type="GO" id="GO:0001006">
    <property type="term" value="F:RNA polymerase III type 3 promoter sequence-specific DNA binding"/>
    <property type="evidence" value="ECO:0007669"/>
    <property type="project" value="TreeGrafter"/>
</dbReference>
<keyword evidence="11" id="KW-1185">Reference proteome</keyword>
<dbReference type="AlphaFoldDB" id="A0A166J9A9"/>
<dbReference type="SMART" id="SM00717">
    <property type="entry name" value="SANT"/>
    <property type="match status" value="3"/>
</dbReference>
<gene>
    <name evidence="10" type="ORF">SISSUDRAFT_1124017</name>
</gene>
<keyword evidence="1" id="KW-0805">Transcription regulation</keyword>
<evidence type="ECO:0000256" key="1">
    <source>
        <dbReference type="ARBA" id="ARBA00023015"/>
    </source>
</evidence>
<feature type="domain" description="Myb-like" evidence="7">
    <location>
        <begin position="67"/>
        <end position="117"/>
    </location>
</feature>
<dbReference type="PROSITE" id="PS00028">
    <property type="entry name" value="ZINC_FINGER_C2H2_1"/>
    <property type="match status" value="1"/>
</dbReference>
<dbReference type="EMBL" id="KV428004">
    <property type="protein sequence ID" value="KZT44506.1"/>
    <property type="molecule type" value="Genomic_DNA"/>
</dbReference>
<evidence type="ECO:0000256" key="6">
    <source>
        <dbReference type="SAM" id="MobiDB-lite"/>
    </source>
</evidence>
<dbReference type="GO" id="GO:0042795">
    <property type="term" value="P:snRNA transcription by RNA polymerase II"/>
    <property type="evidence" value="ECO:0007669"/>
    <property type="project" value="TreeGrafter"/>
</dbReference>
<dbReference type="GO" id="GO:0042796">
    <property type="term" value="P:snRNA transcription by RNA polymerase III"/>
    <property type="evidence" value="ECO:0007669"/>
    <property type="project" value="TreeGrafter"/>
</dbReference>
<dbReference type="PROSITE" id="PS50157">
    <property type="entry name" value="ZINC_FINGER_C2H2_2"/>
    <property type="match status" value="1"/>
</dbReference>
<dbReference type="PROSITE" id="PS50090">
    <property type="entry name" value="MYB_LIKE"/>
    <property type="match status" value="3"/>
</dbReference>
<dbReference type="PROSITE" id="PS51294">
    <property type="entry name" value="HTH_MYB"/>
    <property type="match status" value="2"/>
</dbReference>
<feature type="domain" description="Myb-like" evidence="7">
    <location>
        <begin position="118"/>
        <end position="167"/>
    </location>
</feature>
<dbReference type="PANTHER" id="PTHR46621:SF1">
    <property type="entry name" value="SNRNA-ACTIVATING PROTEIN COMPLEX SUBUNIT 4"/>
    <property type="match status" value="1"/>
</dbReference>
<dbReference type="InterPro" id="IPR017930">
    <property type="entry name" value="Myb_dom"/>
</dbReference>
<dbReference type="InterPro" id="IPR013087">
    <property type="entry name" value="Znf_C2H2_type"/>
</dbReference>
<feature type="domain" description="HTH myb-type" evidence="9">
    <location>
        <begin position="67"/>
        <end position="121"/>
    </location>
</feature>
<evidence type="ECO:0000313" key="10">
    <source>
        <dbReference type="EMBL" id="KZT44506.1"/>
    </source>
</evidence>
<dbReference type="CDD" id="cd00167">
    <property type="entry name" value="SANT"/>
    <property type="match status" value="2"/>
</dbReference>
<evidence type="ECO:0000259" key="8">
    <source>
        <dbReference type="PROSITE" id="PS50157"/>
    </source>
</evidence>
<keyword evidence="2" id="KW-0238">DNA-binding</keyword>
<evidence type="ECO:0000256" key="2">
    <source>
        <dbReference type="ARBA" id="ARBA00023125"/>
    </source>
</evidence>
<dbReference type="InterPro" id="IPR001005">
    <property type="entry name" value="SANT/Myb"/>
</dbReference>
<dbReference type="Gene3D" id="1.10.10.60">
    <property type="entry name" value="Homeodomain-like"/>
    <property type="match status" value="3"/>
</dbReference>
<evidence type="ECO:0000313" key="11">
    <source>
        <dbReference type="Proteomes" id="UP000076798"/>
    </source>
</evidence>
<dbReference type="GO" id="GO:0000978">
    <property type="term" value="F:RNA polymerase II cis-regulatory region sequence-specific DNA binding"/>
    <property type="evidence" value="ECO:0007669"/>
    <property type="project" value="TreeGrafter"/>
</dbReference>
<feature type="domain" description="Myb-like" evidence="7">
    <location>
        <begin position="17"/>
        <end position="57"/>
    </location>
</feature>
<evidence type="ECO:0008006" key="12">
    <source>
        <dbReference type="Google" id="ProtNLM"/>
    </source>
</evidence>
<keyword evidence="4" id="KW-0539">Nucleus</keyword>
<feature type="domain" description="C2H2-type" evidence="8">
    <location>
        <begin position="425"/>
        <end position="452"/>
    </location>
</feature>
<keyword evidence="5" id="KW-0479">Metal-binding</keyword>
<name>A0A166J9A9_9AGAM</name>
<keyword evidence="3" id="KW-0804">Transcription</keyword>
<feature type="region of interest" description="Disordered" evidence="6">
    <location>
        <begin position="332"/>
        <end position="371"/>
    </location>
</feature>
<evidence type="ECO:0000259" key="9">
    <source>
        <dbReference type="PROSITE" id="PS51294"/>
    </source>
</evidence>
<dbReference type="PANTHER" id="PTHR46621">
    <property type="entry name" value="SNRNA-ACTIVATING PROTEIN COMPLEX SUBUNIT 4"/>
    <property type="match status" value="1"/>
</dbReference>
<keyword evidence="5" id="KW-0863">Zinc-finger</keyword>
<dbReference type="OrthoDB" id="2143914at2759"/>
<dbReference type="GO" id="GO:0019185">
    <property type="term" value="C:snRNA-activating protein complex"/>
    <property type="evidence" value="ECO:0007669"/>
    <property type="project" value="TreeGrafter"/>
</dbReference>
<dbReference type="Pfam" id="PF00249">
    <property type="entry name" value="Myb_DNA-binding"/>
    <property type="match status" value="1"/>
</dbReference>
<proteinExistence type="predicted"/>
<dbReference type="GO" id="GO:0008270">
    <property type="term" value="F:zinc ion binding"/>
    <property type="evidence" value="ECO:0007669"/>
    <property type="project" value="UniProtKB-KW"/>
</dbReference>
<feature type="compositionally biased region" description="Polar residues" evidence="6">
    <location>
        <begin position="287"/>
        <end position="309"/>
    </location>
</feature>